<dbReference type="EMBL" id="CAEY01000437">
    <property type="status" value="NOT_ANNOTATED_CDS"/>
    <property type="molecule type" value="Genomic_DNA"/>
</dbReference>
<evidence type="ECO:0000313" key="3">
    <source>
        <dbReference type="Proteomes" id="UP000015104"/>
    </source>
</evidence>
<dbReference type="PANTHER" id="PTHR13097:SF7">
    <property type="entry name" value="GENERAL TRANSCRIPTION FACTOR IIE SUBUNIT 1"/>
    <property type="match status" value="1"/>
</dbReference>
<dbReference type="eggNOG" id="KOG2593">
    <property type="taxonomic scope" value="Eukaryota"/>
</dbReference>
<dbReference type="SUPFAM" id="SSF57783">
    <property type="entry name" value="Zinc beta-ribbon"/>
    <property type="match status" value="1"/>
</dbReference>
<dbReference type="AlphaFoldDB" id="T1JQE5"/>
<feature type="region of interest" description="Disordered" evidence="1">
    <location>
        <begin position="107"/>
        <end position="146"/>
    </location>
</feature>
<dbReference type="InterPro" id="IPR039997">
    <property type="entry name" value="TFE"/>
</dbReference>
<dbReference type="InterPro" id="IPR013083">
    <property type="entry name" value="Znf_RING/FYVE/PHD"/>
</dbReference>
<dbReference type="EnsemblMetazoa" id="tetur01g02930.1">
    <property type="protein sequence ID" value="tetur01g02930.1"/>
    <property type="gene ID" value="tetur01g02930"/>
</dbReference>
<organism evidence="2 3">
    <name type="scientific">Tetranychus urticae</name>
    <name type="common">Two-spotted spider mite</name>
    <dbReference type="NCBI Taxonomy" id="32264"/>
    <lineage>
        <taxon>Eukaryota</taxon>
        <taxon>Metazoa</taxon>
        <taxon>Ecdysozoa</taxon>
        <taxon>Arthropoda</taxon>
        <taxon>Chelicerata</taxon>
        <taxon>Arachnida</taxon>
        <taxon>Acari</taxon>
        <taxon>Acariformes</taxon>
        <taxon>Trombidiformes</taxon>
        <taxon>Prostigmata</taxon>
        <taxon>Eleutherengona</taxon>
        <taxon>Raphignathae</taxon>
        <taxon>Tetranychoidea</taxon>
        <taxon>Tetranychidae</taxon>
        <taxon>Tetranychus</taxon>
    </lineage>
</organism>
<evidence type="ECO:0000256" key="1">
    <source>
        <dbReference type="SAM" id="MobiDB-lite"/>
    </source>
</evidence>
<dbReference type="STRING" id="32264.T1JQE5"/>
<dbReference type="HOGENOM" id="CLU_1779792_0_0_1"/>
<keyword evidence="3" id="KW-1185">Reference proteome</keyword>
<reference evidence="3" key="1">
    <citation type="submission" date="2011-08" db="EMBL/GenBank/DDBJ databases">
        <authorList>
            <person name="Rombauts S."/>
        </authorList>
    </citation>
    <scope>NUCLEOTIDE SEQUENCE</scope>
    <source>
        <strain evidence="3">London</strain>
    </source>
</reference>
<name>T1JQE5_TETUR</name>
<feature type="compositionally biased region" description="Polar residues" evidence="1">
    <location>
        <begin position="120"/>
        <end position="138"/>
    </location>
</feature>
<reference evidence="2" key="2">
    <citation type="submission" date="2015-06" db="UniProtKB">
        <authorList>
            <consortium name="EnsemblMetazoa"/>
        </authorList>
    </citation>
    <scope>IDENTIFICATION</scope>
</reference>
<evidence type="ECO:0000313" key="2">
    <source>
        <dbReference type="EnsemblMetazoa" id="tetur01g02930.1"/>
    </source>
</evidence>
<sequence length="146" mass="16398">MTTCHATRDSTKRSSFICVNCKKTFTDLEAEQLWDHVSNEFQCSYCGEIVEEGPDVLPKADSRLMLTKFNDQMEPYGLMEVEDIKIPADLLEPDPIEVNGSTIKLVKGSKHKDRKGWRSSLGSGQEGATSMVSRSQFIHQGPMLQK</sequence>
<dbReference type="GO" id="GO:0006367">
    <property type="term" value="P:transcription initiation at RNA polymerase II promoter"/>
    <property type="evidence" value="ECO:0007669"/>
    <property type="project" value="TreeGrafter"/>
</dbReference>
<dbReference type="PANTHER" id="PTHR13097">
    <property type="entry name" value="TRANSCRIPTION INITIATION FACTOR IIE, ALPHA SUBUNIT"/>
    <property type="match status" value="1"/>
</dbReference>
<dbReference type="Gene3D" id="3.30.40.10">
    <property type="entry name" value="Zinc/RING finger domain, C3HC4 (zinc finger)"/>
    <property type="match status" value="1"/>
</dbReference>
<proteinExistence type="predicted"/>
<dbReference type="Proteomes" id="UP000015104">
    <property type="component" value="Unassembled WGS sequence"/>
</dbReference>
<feature type="compositionally biased region" description="Basic residues" evidence="1">
    <location>
        <begin position="107"/>
        <end position="117"/>
    </location>
</feature>
<protein>
    <submittedName>
        <fullName evidence="2">Uncharacterized protein</fullName>
    </submittedName>
</protein>
<accession>T1JQE5</accession>
<dbReference type="GO" id="GO:0005673">
    <property type="term" value="C:transcription factor TFIIE complex"/>
    <property type="evidence" value="ECO:0007669"/>
    <property type="project" value="TreeGrafter"/>
</dbReference>